<dbReference type="Proteomes" id="UP000030401">
    <property type="component" value="Unassembled WGS sequence"/>
</dbReference>
<accession>A0A0A5G3H9</accession>
<proteinExistence type="predicted"/>
<name>A0A0A5G3H9_9BACI</name>
<keyword evidence="3" id="KW-1185">Reference proteome</keyword>
<comment type="caution">
    <text evidence="2">The sequence shown here is derived from an EMBL/GenBank/DDBJ whole genome shotgun (WGS) entry which is preliminary data.</text>
</comment>
<dbReference type="OrthoDB" id="9785192at2"/>
<reference evidence="2 3" key="1">
    <citation type="submission" date="2013-08" db="EMBL/GenBank/DDBJ databases">
        <authorList>
            <person name="Huang J."/>
            <person name="Wang G."/>
        </authorList>
    </citation>
    <scope>NUCLEOTIDE SEQUENCE [LARGE SCALE GENOMIC DNA]</scope>
    <source>
        <strain evidence="2 3">JSM 072002</strain>
    </source>
</reference>
<dbReference type="AlphaFoldDB" id="A0A0A5G3H9"/>
<dbReference type="InterPro" id="IPR007497">
    <property type="entry name" value="SIMPL/DUF541"/>
</dbReference>
<evidence type="ECO:0000313" key="3">
    <source>
        <dbReference type="Proteomes" id="UP000030401"/>
    </source>
</evidence>
<protein>
    <recommendedName>
        <fullName evidence="4">DUF541 domain-containing protein</fullName>
    </recommendedName>
</protein>
<dbReference type="EMBL" id="AVPG01000012">
    <property type="protein sequence ID" value="KGX86584.1"/>
    <property type="molecule type" value="Genomic_DNA"/>
</dbReference>
<dbReference type="InterPro" id="IPR052022">
    <property type="entry name" value="26kDa_periplasmic_antigen"/>
</dbReference>
<keyword evidence="1" id="KW-0175">Coiled coil</keyword>
<dbReference type="PANTHER" id="PTHR34387">
    <property type="entry name" value="SLR1258 PROTEIN"/>
    <property type="match status" value="1"/>
</dbReference>
<evidence type="ECO:0000313" key="2">
    <source>
        <dbReference type="EMBL" id="KGX86584.1"/>
    </source>
</evidence>
<dbReference type="STRING" id="1385512.N784_04205"/>
<gene>
    <name evidence="2" type="ORF">N784_04205</name>
</gene>
<dbReference type="PANTHER" id="PTHR34387:SF1">
    <property type="entry name" value="PERIPLASMIC IMMUNOGENIC PROTEIN"/>
    <property type="match status" value="1"/>
</dbReference>
<dbReference type="Gene3D" id="3.30.70.2970">
    <property type="entry name" value="Protein of unknown function (DUF541), domain 2"/>
    <property type="match status" value="1"/>
</dbReference>
<dbReference type="GO" id="GO:0006974">
    <property type="term" value="P:DNA damage response"/>
    <property type="evidence" value="ECO:0007669"/>
    <property type="project" value="TreeGrafter"/>
</dbReference>
<evidence type="ECO:0000256" key="1">
    <source>
        <dbReference type="SAM" id="Coils"/>
    </source>
</evidence>
<dbReference type="eggNOG" id="COG2968">
    <property type="taxonomic scope" value="Bacteria"/>
</dbReference>
<evidence type="ECO:0008006" key="4">
    <source>
        <dbReference type="Google" id="ProtNLM"/>
    </source>
</evidence>
<feature type="coiled-coil region" evidence="1">
    <location>
        <begin position="41"/>
        <end position="68"/>
    </location>
</feature>
<dbReference type="Gene3D" id="3.30.110.170">
    <property type="entry name" value="Protein of unknown function (DUF541), domain 1"/>
    <property type="match status" value="1"/>
</dbReference>
<dbReference type="RefSeq" id="WP_036834298.1">
    <property type="nucleotide sequence ID" value="NZ_AVPG01000012.1"/>
</dbReference>
<sequence>MYYYPSSYVRQYKRSGERSMTVTGVGTVTTTPNVATVQIGIITENKELEQAQQQNAQLTTNVIESMMQLGIPQENIQTQDYTIFPKYDYTDGKQVFQGYQVTHTLLITINNLNQTGIVIDTAVKNGANRISNIQFTFDDMPSLYQEALSRSLQNALSKAQTIATTMSLNLDPTPTRIIELVNEAPVPLQTFAKSEAVSHAETPIEPGQLTITAKVNVQFYYSG</sequence>
<organism evidence="2 3">
    <name type="scientific">Pontibacillus litoralis JSM 072002</name>
    <dbReference type="NCBI Taxonomy" id="1385512"/>
    <lineage>
        <taxon>Bacteria</taxon>
        <taxon>Bacillati</taxon>
        <taxon>Bacillota</taxon>
        <taxon>Bacilli</taxon>
        <taxon>Bacillales</taxon>
        <taxon>Bacillaceae</taxon>
        <taxon>Pontibacillus</taxon>
    </lineage>
</organism>
<dbReference type="Pfam" id="PF04402">
    <property type="entry name" value="SIMPL"/>
    <property type="match status" value="1"/>
</dbReference>